<comment type="caution">
    <text evidence="1">The sequence shown here is derived from an EMBL/GenBank/DDBJ whole genome shotgun (WGS) entry which is preliminary data.</text>
</comment>
<name>A0A3S1DN73_9GAMM</name>
<proteinExistence type="predicted"/>
<dbReference type="EMBL" id="RZHG01000019">
    <property type="protein sequence ID" value="RUR30329.1"/>
    <property type="molecule type" value="Genomic_DNA"/>
</dbReference>
<evidence type="ECO:0000313" key="1">
    <source>
        <dbReference type="EMBL" id="RUR30329.1"/>
    </source>
</evidence>
<dbReference type="AlphaFoldDB" id="A0A3S1DN73"/>
<protein>
    <submittedName>
        <fullName evidence="1">Uncharacterized protein</fullName>
    </submittedName>
</protein>
<accession>A0A3S1DN73</accession>
<dbReference type="OrthoDB" id="9768878at2"/>
<dbReference type="Proteomes" id="UP000287336">
    <property type="component" value="Unassembled WGS sequence"/>
</dbReference>
<gene>
    <name evidence="1" type="ORF">ELY33_11035</name>
</gene>
<dbReference type="Gene3D" id="1.10.40.30">
    <property type="entry name" value="Fumarase/aspartase (C-terminal domain)"/>
    <property type="match status" value="1"/>
</dbReference>
<dbReference type="RefSeq" id="WP_126947946.1">
    <property type="nucleotide sequence ID" value="NZ_RZHG01000019.1"/>
</dbReference>
<keyword evidence="2" id="KW-1185">Reference proteome</keyword>
<sequence length="64" mass="6739">MLVITGGGIMVEPVSRMLAPALGQDDAKRISAEAAEAARQSGRNYAAVLAEHSEVRWAFIAGRA</sequence>
<evidence type="ECO:0000313" key="2">
    <source>
        <dbReference type="Proteomes" id="UP000287336"/>
    </source>
</evidence>
<reference evidence="1 2" key="1">
    <citation type="submission" date="2018-12" db="EMBL/GenBank/DDBJ databases">
        <title>three novel Halomonas strain isolated from plants.</title>
        <authorList>
            <person name="Sun C."/>
        </authorList>
    </citation>
    <scope>NUCLEOTIDE SEQUENCE [LARGE SCALE GENOMIC DNA]</scope>
    <source>
        <strain evidence="1 2">DSM 19434</strain>
    </source>
</reference>
<organism evidence="1 2">
    <name type="scientific">Vreelandella andesensis</name>
    <dbReference type="NCBI Taxonomy" id="447567"/>
    <lineage>
        <taxon>Bacteria</taxon>
        <taxon>Pseudomonadati</taxon>
        <taxon>Pseudomonadota</taxon>
        <taxon>Gammaproteobacteria</taxon>
        <taxon>Oceanospirillales</taxon>
        <taxon>Halomonadaceae</taxon>
        <taxon>Vreelandella</taxon>
    </lineage>
</organism>